<reference evidence="10" key="1">
    <citation type="submission" date="2016-08" db="EMBL/GenBank/DDBJ databases">
        <title>VSG repertoire of Trypanosoma brucei EATRO 1125.</title>
        <authorList>
            <person name="Cross G.A."/>
        </authorList>
    </citation>
    <scope>NUCLEOTIDE SEQUENCE</scope>
    <source>
        <strain evidence="10">EATRO 1125</strain>
    </source>
</reference>
<dbReference type="Gene3D" id="3.90.150.10">
    <property type="entry name" value="Variant Surface Glycoprotein, subunit A domain 1"/>
    <property type="match status" value="1"/>
</dbReference>
<keyword evidence="4" id="KW-0336">GPI-anchor</keyword>
<keyword evidence="5" id="KW-0472">Membrane</keyword>
<evidence type="ECO:0000313" key="10">
    <source>
        <dbReference type="EMBL" id="APD72614.1"/>
    </source>
</evidence>
<dbReference type="InterPro" id="IPR001812">
    <property type="entry name" value="Trypano_VSG_A_N_dom"/>
</dbReference>
<evidence type="ECO:0000256" key="6">
    <source>
        <dbReference type="ARBA" id="ARBA00023180"/>
    </source>
</evidence>
<evidence type="ECO:0000256" key="8">
    <source>
        <dbReference type="SAM" id="MobiDB-lite"/>
    </source>
</evidence>
<dbReference type="SUPFAM" id="SSF118251">
    <property type="entry name" value="Variant surface glycoprotein MITAT 1.2, VSG 221, C-terminal domain"/>
    <property type="match status" value="1"/>
</dbReference>
<dbReference type="Pfam" id="PF00913">
    <property type="entry name" value="Trypan_glycop"/>
    <property type="match status" value="1"/>
</dbReference>
<evidence type="ECO:0000256" key="1">
    <source>
        <dbReference type="ARBA" id="ARBA00002523"/>
    </source>
</evidence>
<feature type="region of interest" description="Disordered" evidence="8">
    <location>
        <begin position="451"/>
        <end position="481"/>
    </location>
</feature>
<feature type="domain" description="Trypanosome variant surface glycoprotein A-type N-terminal" evidence="9">
    <location>
        <begin position="25"/>
        <end position="378"/>
    </location>
</feature>
<dbReference type="AlphaFoldDB" id="A0A1J0R457"/>
<dbReference type="SUPFAM" id="SSF58087">
    <property type="entry name" value="Variant surface glycoprotein (N-terminal domain)"/>
    <property type="match status" value="1"/>
</dbReference>
<dbReference type="FunFam" id="4.10.110.20:FF:000001">
    <property type="entry name" value="Variant surface glycoprotein (VSG), putative"/>
    <property type="match status" value="1"/>
</dbReference>
<proteinExistence type="predicted"/>
<evidence type="ECO:0000256" key="5">
    <source>
        <dbReference type="ARBA" id="ARBA00023136"/>
    </source>
</evidence>
<dbReference type="GO" id="GO:0098552">
    <property type="term" value="C:side of membrane"/>
    <property type="evidence" value="ECO:0007669"/>
    <property type="project" value="UniProtKB-KW"/>
</dbReference>
<feature type="compositionally biased region" description="Basic and acidic residues" evidence="8">
    <location>
        <begin position="371"/>
        <end position="384"/>
    </location>
</feature>
<dbReference type="Gene3D" id="4.10.110.20">
    <property type="entry name" value="Variant surface glycoprotein MITAT 1.2, VSG 221, C-terminal domain"/>
    <property type="match status" value="1"/>
</dbReference>
<accession>A0A1J0R457</accession>
<keyword evidence="7" id="KW-0449">Lipoprotein</keyword>
<feature type="region of interest" description="Disordered" evidence="8">
    <location>
        <begin position="398"/>
        <end position="423"/>
    </location>
</feature>
<dbReference type="VEuPathDB" id="TriTrypDB:Tb427_000427700"/>
<sequence length="498" mass="52472">MEQSNRRRNQLSTAAVYLVAAAAATAVLTTKSSASNAAFDETGIKKLCAVATALTKVASVVNYRYKQIKLKLEAAEEAAFLATAAASDAADDNISMVYAAAAAAARSCTAETANEIAALAPAATKATANANKAAGAIAEFADFLRKISQGGNAGYCLGTDTAVTTAKTIEELGCPHDFLDKVDARPSWDEEELGPGGYTKLTTAELKLTGGGSAKCILTKQGTTTTDVWQAGATEETTLAGGFIKITPHATKGSEKINIATLNDAQNWAFQNPTTAAHKVFNSLGELRQVATSDCPTDVTSLLQHVIKTGRVQAYLGQALAIDQQTTTPAQITAQAKNMIDKLEPPGPEQAAQIVAKIRAQSITIPGPKGTEAKKLSDRPSGDEQRLATLLSHMRTRSQVTTLRKELEEARQSKNTKDTNKIAESDETCEKKGTGDNCKDGCKVEGEGANKKCVKDPTYKTPQTEGGEKESKTGTTNTTGSNSFVIKTSPLLLAFLLF</sequence>
<feature type="compositionally biased region" description="Basic and acidic residues" evidence="8">
    <location>
        <begin position="403"/>
        <end position="423"/>
    </location>
</feature>
<name>A0A1J0R457_9TRYP</name>
<dbReference type="InterPro" id="IPR027446">
    <property type="entry name" value="VSG_C_dom_sf"/>
</dbReference>
<dbReference type="Gene3D" id="1.10.470.10">
    <property type="entry name" value="Variant Surface Glycoprotein, subunit A, domain 2"/>
    <property type="match status" value="1"/>
</dbReference>
<dbReference type="EMBL" id="KX698658">
    <property type="protein sequence ID" value="APD72614.1"/>
    <property type="molecule type" value="Genomic_DNA"/>
</dbReference>
<comment type="subcellular location">
    <subcellularLocation>
        <location evidence="2">Cell membrane</location>
        <topology evidence="2">Lipid-anchor</topology>
        <topology evidence="2">GPI-anchor</topology>
    </subcellularLocation>
</comment>
<protein>
    <submittedName>
        <fullName evidence="10">Variant surface glycoprotein 1125.73</fullName>
    </submittedName>
</protein>
<evidence type="ECO:0000256" key="2">
    <source>
        <dbReference type="ARBA" id="ARBA00004609"/>
    </source>
</evidence>
<organism evidence="10">
    <name type="scientific">Trypanosoma brucei</name>
    <dbReference type="NCBI Taxonomy" id="5691"/>
    <lineage>
        <taxon>Eukaryota</taxon>
        <taxon>Discoba</taxon>
        <taxon>Euglenozoa</taxon>
        <taxon>Kinetoplastea</taxon>
        <taxon>Metakinetoplastina</taxon>
        <taxon>Trypanosomatida</taxon>
        <taxon>Trypanosomatidae</taxon>
        <taxon>Trypanosoma</taxon>
    </lineage>
</organism>
<evidence type="ECO:0000256" key="4">
    <source>
        <dbReference type="ARBA" id="ARBA00022622"/>
    </source>
</evidence>
<dbReference type="GO" id="GO:0042783">
    <property type="term" value="P:symbiont-mediated evasion of host immune response"/>
    <property type="evidence" value="ECO:0007669"/>
    <property type="project" value="InterPro"/>
</dbReference>
<comment type="function">
    <text evidence="1">VSG forms a coat on the surface of the parasite. The trypanosome evades the immune response of the host by expressing a series of antigenically distinct VSGs from an estimated 1000 VSG genes.</text>
</comment>
<feature type="region of interest" description="Disordered" evidence="8">
    <location>
        <begin position="363"/>
        <end position="384"/>
    </location>
</feature>
<evidence type="ECO:0000256" key="7">
    <source>
        <dbReference type="ARBA" id="ARBA00023288"/>
    </source>
</evidence>
<dbReference type="GO" id="GO:0005886">
    <property type="term" value="C:plasma membrane"/>
    <property type="evidence" value="ECO:0007669"/>
    <property type="project" value="UniProtKB-SubCell"/>
</dbReference>
<keyword evidence="6" id="KW-0325">Glycoprotein</keyword>
<evidence type="ECO:0000259" key="9">
    <source>
        <dbReference type="Pfam" id="PF00913"/>
    </source>
</evidence>
<evidence type="ECO:0000256" key="3">
    <source>
        <dbReference type="ARBA" id="ARBA00022475"/>
    </source>
</evidence>
<keyword evidence="3" id="KW-1003">Cell membrane</keyword>